<keyword evidence="4 6" id="KW-0472">Membrane</keyword>
<name>A0A0L8AJK4_9BACT</name>
<dbReference type="Gene3D" id="1.20.1540.10">
    <property type="entry name" value="Rhomboid-like"/>
    <property type="match status" value="1"/>
</dbReference>
<dbReference type="GO" id="GO:0016020">
    <property type="term" value="C:membrane"/>
    <property type="evidence" value="ECO:0007669"/>
    <property type="project" value="UniProtKB-SubCell"/>
</dbReference>
<feature type="domain" description="Peptidase S54 rhomboid" evidence="7">
    <location>
        <begin position="67"/>
        <end position="211"/>
    </location>
</feature>
<dbReference type="SUPFAM" id="SSF144091">
    <property type="entry name" value="Rhomboid-like"/>
    <property type="match status" value="1"/>
</dbReference>
<evidence type="ECO:0000256" key="6">
    <source>
        <dbReference type="SAM" id="Phobius"/>
    </source>
</evidence>
<evidence type="ECO:0000256" key="3">
    <source>
        <dbReference type="ARBA" id="ARBA00022989"/>
    </source>
</evidence>
<keyword evidence="3 6" id="KW-1133">Transmembrane helix</keyword>
<protein>
    <submittedName>
        <fullName evidence="9">Rhomboid family protein</fullName>
    </submittedName>
</protein>
<evidence type="ECO:0000256" key="5">
    <source>
        <dbReference type="SAM" id="MobiDB-lite"/>
    </source>
</evidence>
<evidence type="ECO:0000313" key="10">
    <source>
        <dbReference type="Proteomes" id="UP000036908"/>
    </source>
</evidence>
<feature type="transmembrane region" description="Helical" evidence="6">
    <location>
        <begin position="21"/>
        <end position="51"/>
    </location>
</feature>
<feature type="compositionally biased region" description="Low complexity" evidence="5">
    <location>
        <begin position="246"/>
        <end position="261"/>
    </location>
</feature>
<comment type="caution">
    <text evidence="9">The sequence shown here is derived from an EMBL/GenBank/DDBJ whole genome shotgun (WGS) entry which is preliminary data.</text>
</comment>
<dbReference type="Pfam" id="PF01694">
    <property type="entry name" value="Rhomboid"/>
    <property type="match status" value="1"/>
</dbReference>
<accession>A0A0L8AJK4</accession>
<keyword evidence="2 6" id="KW-0812">Transmembrane</keyword>
<dbReference type="OrthoDB" id="680602at2"/>
<organism evidence="9 10">
    <name type="scientific">Roseivirga seohaensis subsp. aquiponti</name>
    <dbReference type="NCBI Taxonomy" id="1566026"/>
    <lineage>
        <taxon>Bacteria</taxon>
        <taxon>Pseudomonadati</taxon>
        <taxon>Bacteroidota</taxon>
        <taxon>Cytophagia</taxon>
        <taxon>Cytophagales</taxon>
        <taxon>Roseivirgaceae</taxon>
        <taxon>Roseivirga</taxon>
    </lineage>
</organism>
<dbReference type="PANTHER" id="PTHR43066">
    <property type="entry name" value="RHOMBOID-RELATED PROTEIN"/>
    <property type="match status" value="1"/>
</dbReference>
<dbReference type="PANTHER" id="PTHR43066:SF11">
    <property type="entry name" value="PEPTIDASE S54 RHOMBOID DOMAIN-CONTAINING PROTEIN"/>
    <property type="match status" value="1"/>
</dbReference>
<dbReference type="InterPro" id="IPR035952">
    <property type="entry name" value="Rhomboid-like_sf"/>
</dbReference>
<dbReference type="InterPro" id="IPR022764">
    <property type="entry name" value="Peptidase_S54_rhomboid_dom"/>
</dbReference>
<sequence>MNSILDDFKLAFKTGNILNQLIVINVVVFVVLGVTGVFFTVAGYGSLFQSISQYLMLPANPSQLIYQPWTLITYFFYHEGVFHILFNMLFLYWFGRIIAEYIGQNKVLGLYIWGGIFGGILYLLVYNLLPYYAPAINGTYLLGASGGVIAIVVGAATFMPNFTVPLIFLGPVRLKYIAAFYVITSLLQSTGSNAGGEIAHLGGALAGFLFITQLKSGNDWSRIVVQFITWVKSLFKPQPKIKVSYRSAKSSSSAKSTNSTRTSEKKKPETSQSEIDAILDKISERGYDALTKEEKQKLFNASKD</sequence>
<evidence type="ECO:0000256" key="4">
    <source>
        <dbReference type="ARBA" id="ARBA00023136"/>
    </source>
</evidence>
<feature type="transmembrane region" description="Helical" evidence="6">
    <location>
        <begin position="141"/>
        <end position="169"/>
    </location>
</feature>
<reference evidence="10" key="1">
    <citation type="submission" date="2014-11" db="EMBL/GenBank/DDBJ databases">
        <title>Genome sequencing of Roseivirga sp. D-25.</title>
        <authorList>
            <person name="Selvaratnam C."/>
            <person name="Thevarajoo S."/>
            <person name="Goh K.M."/>
            <person name="Eee R."/>
            <person name="Chan K.-G."/>
            <person name="Chong C.S."/>
        </authorList>
    </citation>
    <scope>NUCLEOTIDE SEQUENCE [LARGE SCALE GENOMIC DNA]</scope>
    <source>
        <strain evidence="10">D-25</strain>
    </source>
</reference>
<evidence type="ECO:0000259" key="7">
    <source>
        <dbReference type="Pfam" id="PF01694"/>
    </source>
</evidence>
<dbReference type="InterPro" id="IPR046483">
    <property type="entry name" value="DUF6576"/>
</dbReference>
<dbReference type="GO" id="GO:0004252">
    <property type="term" value="F:serine-type endopeptidase activity"/>
    <property type="evidence" value="ECO:0007669"/>
    <property type="project" value="InterPro"/>
</dbReference>
<feature type="domain" description="DUF6576" evidence="8">
    <location>
        <begin position="270"/>
        <end position="303"/>
    </location>
</feature>
<keyword evidence="10" id="KW-1185">Reference proteome</keyword>
<dbReference type="PATRIC" id="fig|1566026.4.peg.227"/>
<feature type="region of interest" description="Disordered" evidence="5">
    <location>
        <begin position="246"/>
        <end position="275"/>
    </location>
</feature>
<proteinExistence type="predicted"/>
<dbReference type="RefSeq" id="WP_053223534.1">
    <property type="nucleotide sequence ID" value="NZ_JSVA01000010.1"/>
</dbReference>
<comment type="subcellular location">
    <subcellularLocation>
        <location evidence="1">Membrane</location>
        <topology evidence="1">Multi-pass membrane protein</topology>
    </subcellularLocation>
</comment>
<gene>
    <name evidence="9" type="ORF">OB69_09735</name>
</gene>
<evidence type="ECO:0000313" key="9">
    <source>
        <dbReference type="EMBL" id="KOF02603.1"/>
    </source>
</evidence>
<evidence type="ECO:0000256" key="1">
    <source>
        <dbReference type="ARBA" id="ARBA00004141"/>
    </source>
</evidence>
<dbReference type="EMBL" id="JSVA01000010">
    <property type="protein sequence ID" value="KOF02603.1"/>
    <property type="molecule type" value="Genomic_DNA"/>
</dbReference>
<dbReference type="AlphaFoldDB" id="A0A0L8AJK4"/>
<feature type="transmembrane region" description="Helical" evidence="6">
    <location>
        <begin position="107"/>
        <end position="129"/>
    </location>
</feature>
<dbReference type="Proteomes" id="UP000036908">
    <property type="component" value="Unassembled WGS sequence"/>
</dbReference>
<evidence type="ECO:0000259" key="8">
    <source>
        <dbReference type="Pfam" id="PF20216"/>
    </source>
</evidence>
<feature type="transmembrane region" description="Helical" evidence="6">
    <location>
        <begin position="71"/>
        <end position="95"/>
    </location>
</feature>
<dbReference type="Pfam" id="PF20216">
    <property type="entry name" value="DUF6576"/>
    <property type="match status" value="1"/>
</dbReference>
<evidence type="ECO:0000256" key="2">
    <source>
        <dbReference type="ARBA" id="ARBA00022692"/>
    </source>
</evidence>